<dbReference type="EMBL" id="LDJI01000077">
    <property type="protein sequence ID" value="KRG61299.1"/>
    <property type="molecule type" value="Genomic_DNA"/>
</dbReference>
<feature type="non-terminal residue" evidence="1">
    <location>
        <position position="1"/>
    </location>
</feature>
<comment type="caution">
    <text evidence="1">The sequence shown here is derived from an EMBL/GenBank/DDBJ whole genome shotgun (WGS) entry which is preliminary data.</text>
</comment>
<organism evidence="1 2">
    <name type="scientific">Stenotrophomonas humi</name>
    <dbReference type="NCBI Taxonomy" id="405444"/>
    <lineage>
        <taxon>Bacteria</taxon>
        <taxon>Pseudomonadati</taxon>
        <taxon>Pseudomonadota</taxon>
        <taxon>Gammaproteobacteria</taxon>
        <taxon>Lysobacterales</taxon>
        <taxon>Lysobacteraceae</taxon>
        <taxon>Stenotrophomonas</taxon>
    </lineage>
</organism>
<sequence>DVYKRQVWVPSIRAVMGGVLVDAGQHVFMADTQTAQSHQDWLAALQRIGELRPERVIPGHYAEGAAQDMAAVEFTASYIRAFDEEAAKAADSAQLIQAMHERFPGLEGADSLALSAKVAMGEMEWK</sequence>
<dbReference type="AlphaFoldDB" id="A0A0R0C7K6"/>
<evidence type="ECO:0000313" key="2">
    <source>
        <dbReference type="Proteomes" id="UP000050864"/>
    </source>
</evidence>
<protein>
    <submittedName>
        <fullName evidence="1">Beta-lactamase</fullName>
    </submittedName>
</protein>
<keyword evidence="2" id="KW-1185">Reference proteome</keyword>
<proteinExistence type="predicted"/>
<accession>A0A0R0C7K6</accession>
<evidence type="ECO:0000313" key="1">
    <source>
        <dbReference type="EMBL" id="KRG61299.1"/>
    </source>
</evidence>
<gene>
    <name evidence="1" type="ORF">ABB26_18400</name>
</gene>
<name>A0A0R0C7K6_9GAMM</name>
<reference evidence="1 2" key="1">
    <citation type="submission" date="2015-05" db="EMBL/GenBank/DDBJ databases">
        <title>Genome sequencing and analysis of members of genus Stenotrophomonas.</title>
        <authorList>
            <person name="Patil P.P."/>
            <person name="Midha S."/>
            <person name="Patil P.B."/>
        </authorList>
    </citation>
    <scope>NUCLEOTIDE SEQUENCE [LARGE SCALE GENOMIC DNA]</scope>
    <source>
        <strain evidence="1 2">DSM 18929</strain>
    </source>
</reference>
<dbReference type="STRING" id="405444.ABB26_18400"/>
<dbReference type="SUPFAM" id="SSF56281">
    <property type="entry name" value="Metallo-hydrolase/oxidoreductase"/>
    <property type="match status" value="1"/>
</dbReference>
<dbReference type="InterPro" id="IPR036866">
    <property type="entry name" value="RibonucZ/Hydroxyglut_hydro"/>
</dbReference>
<dbReference type="Proteomes" id="UP000050864">
    <property type="component" value="Unassembled WGS sequence"/>
</dbReference>
<dbReference type="PATRIC" id="fig|405444.3.peg.3459"/>
<dbReference type="Gene3D" id="3.60.15.10">
    <property type="entry name" value="Ribonuclease Z/Hydroxyacylglutathione hydrolase-like"/>
    <property type="match status" value="1"/>
</dbReference>